<dbReference type="PANTHER" id="PTHR13779">
    <property type="entry name" value="WERNER HELICASE-INTERACTING PROTEIN 1 FAMILY MEMBER"/>
    <property type="match status" value="1"/>
</dbReference>
<dbReference type="NCBIfam" id="NF009883">
    <property type="entry name" value="PRK13341.1-4"/>
    <property type="match status" value="1"/>
</dbReference>
<evidence type="ECO:0000256" key="5">
    <source>
        <dbReference type="ARBA" id="ARBA00022741"/>
    </source>
</evidence>
<keyword evidence="10" id="KW-1185">Reference proteome</keyword>
<dbReference type="GO" id="GO:0006261">
    <property type="term" value="P:DNA-templated DNA replication"/>
    <property type="evidence" value="ECO:0007669"/>
    <property type="project" value="TreeGrafter"/>
</dbReference>
<evidence type="ECO:0000313" key="9">
    <source>
        <dbReference type="EMBL" id="SJZ30301.1"/>
    </source>
</evidence>
<dbReference type="AlphaFoldDB" id="A0A1T4JJH8"/>
<dbReference type="FunFam" id="1.20.272.10:FF:000001">
    <property type="entry name" value="Putative AAA family ATPase"/>
    <property type="match status" value="1"/>
</dbReference>
<dbReference type="STRING" id="261392.SAMN02745149_00434"/>
<evidence type="ECO:0000256" key="7">
    <source>
        <dbReference type="SAM" id="MobiDB-lite"/>
    </source>
</evidence>
<evidence type="ECO:0000256" key="2">
    <source>
        <dbReference type="ARBA" id="ARBA00008959"/>
    </source>
</evidence>
<evidence type="ECO:0000256" key="6">
    <source>
        <dbReference type="ARBA" id="ARBA00022840"/>
    </source>
</evidence>
<dbReference type="GO" id="GO:0005524">
    <property type="term" value="F:ATP binding"/>
    <property type="evidence" value="ECO:0007669"/>
    <property type="project" value="UniProtKB-KW"/>
</dbReference>
<dbReference type="Pfam" id="PF00004">
    <property type="entry name" value="AAA"/>
    <property type="match status" value="1"/>
</dbReference>
<feature type="region of interest" description="Disordered" evidence="7">
    <location>
        <begin position="457"/>
        <end position="476"/>
    </location>
</feature>
<dbReference type="InterPro" id="IPR003593">
    <property type="entry name" value="AAA+_ATPase"/>
</dbReference>
<dbReference type="CDD" id="cd18139">
    <property type="entry name" value="HLD_clamp_RarA"/>
    <property type="match status" value="1"/>
</dbReference>
<evidence type="ECO:0000256" key="4">
    <source>
        <dbReference type="ARBA" id="ARBA00022705"/>
    </source>
</evidence>
<evidence type="ECO:0000256" key="1">
    <source>
        <dbReference type="ARBA" id="ARBA00002393"/>
    </source>
</evidence>
<dbReference type="InterPro" id="IPR008921">
    <property type="entry name" value="DNA_pol3_clamp-load_cplx_C"/>
</dbReference>
<name>A0A1T4JJH8_TREPO</name>
<dbReference type="InterPro" id="IPR003959">
    <property type="entry name" value="ATPase_AAA_core"/>
</dbReference>
<dbReference type="NCBIfam" id="NF009881">
    <property type="entry name" value="PRK13341.1-2"/>
    <property type="match status" value="1"/>
</dbReference>
<dbReference type="GO" id="GO:0016887">
    <property type="term" value="F:ATP hydrolysis activity"/>
    <property type="evidence" value="ECO:0007669"/>
    <property type="project" value="InterPro"/>
</dbReference>
<accession>A0A1T4JJH8</accession>
<dbReference type="Gene3D" id="3.40.50.300">
    <property type="entry name" value="P-loop containing nucleotide triphosphate hydrolases"/>
    <property type="match status" value="1"/>
</dbReference>
<gene>
    <name evidence="9" type="ORF">SAMN02745149_00434</name>
</gene>
<dbReference type="Gene3D" id="1.20.272.10">
    <property type="match status" value="1"/>
</dbReference>
<feature type="domain" description="AAA+ ATPase" evidence="8">
    <location>
        <begin position="50"/>
        <end position="171"/>
    </location>
</feature>
<dbReference type="FunFam" id="3.40.50.300:FF:000137">
    <property type="entry name" value="Replication-associated recombination protein A"/>
    <property type="match status" value="1"/>
</dbReference>
<dbReference type="SUPFAM" id="SSF52540">
    <property type="entry name" value="P-loop containing nucleoside triphosphate hydrolases"/>
    <property type="match status" value="1"/>
</dbReference>
<dbReference type="SMART" id="SM00382">
    <property type="entry name" value="AAA"/>
    <property type="match status" value="1"/>
</dbReference>
<dbReference type="OrthoDB" id="9778364at2"/>
<dbReference type="Gene3D" id="1.10.3710.10">
    <property type="entry name" value="DNA polymerase III clamp loader subunits, C-terminal domain"/>
    <property type="match status" value="1"/>
</dbReference>
<keyword evidence="4" id="KW-0235">DNA replication</keyword>
<organism evidence="9 10">
    <name type="scientific">Treponema porcinum</name>
    <dbReference type="NCBI Taxonomy" id="261392"/>
    <lineage>
        <taxon>Bacteria</taxon>
        <taxon>Pseudomonadati</taxon>
        <taxon>Spirochaetota</taxon>
        <taxon>Spirochaetia</taxon>
        <taxon>Spirochaetales</taxon>
        <taxon>Treponemataceae</taxon>
        <taxon>Treponema</taxon>
    </lineage>
</organism>
<dbReference type="SUPFAM" id="SSF48019">
    <property type="entry name" value="post-AAA+ oligomerization domain-like"/>
    <property type="match status" value="1"/>
</dbReference>
<reference evidence="9 10" key="1">
    <citation type="submission" date="2017-02" db="EMBL/GenBank/DDBJ databases">
        <authorList>
            <person name="Peterson S.W."/>
        </authorList>
    </citation>
    <scope>NUCLEOTIDE SEQUENCE [LARGE SCALE GENOMIC DNA]</scope>
    <source>
        <strain evidence="9 10">ATCC BAA-908</strain>
    </source>
</reference>
<dbReference type="GO" id="GO:0017116">
    <property type="term" value="F:single-stranded DNA helicase activity"/>
    <property type="evidence" value="ECO:0007669"/>
    <property type="project" value="TreeGrafter"/>
</dbReference>
<keyword evidence="6" id="KW-0067">ATP-binding</keyword>
<dbReference type="InterPro" id="IPR027417">
    <property type="entry name" value="P-loop_NTPase"/>
</dbReference>
<comment type="function">
    <text evidence="1">DNA-dependent ATPase that plays important roles in cellular responses to stalled DNA replication processes.</text>
</comment>
<dbReference type="InterPro" id="IPR032423">
    <property type="entry name" value="AAA_assoc_2"/>
</dbReference>
<protein>
    <recommendedName>
        <fullName evidence="3">Replication-associated recombination protein A</fullName>
    </recommendedName>
</protein>
<dbReference type="InterPro" id="IPR021886">
    <property type="entry name" value="MgsA_C"/>
</dbReference>
<dbReference type="Pfam" id="PF12002">
    <property type="entry name" value="MgsA_C"/>
    <property type="match status" value="1"/>
</dbReference>
<dbReference type="RefSeq" id="WP_078932360.1">
    <property type="nucleotide sequence ID" value="NZ_FUWG01000003.1"/>
</dbReference>
<evidence type="ECO:0000259" key="8">
    <source>
        <dbReference type="SMART" id="SM00382"/>
    </source>
</evidence>
<dbReference type="PANTHER" id="PTHR13779:SF7">
    <property type="entry name" value="ATPASE WRNIP1"/>
    <property type="match status" value="1"/>
</dbReference>
<dbReference type="Pfam" id="PF16193">
    <property type="entry name" value="AAA_assoc_2"/>
    <property type="match status" value="1"/>
</dbReference>
<dbReference type="EMBL" id="FUWG01000003">
    <property type="protein sequence ID" value="SJZ30301.1"/>
    <property type="molecule type" value="Genomic_DNA"/>
</dbReference>
<dbReference type="GeneID" id="78315754"/>
<dbReference type="GO" id="GO:0008047">
    <property type="term" value="F:enzyme activator activity"/>
    <property type="evidence" value="ECO:0007669"/>
    <property type="project" value="TreeGrafter"/>
</dbReference>
<dbReference type="Proteomes" id="UP000190423">
    <property type="component" value="Unassembled WGS sequence"/>
</dbReference>
<dbReference type="GO" id="GO:0000731">
    <property type="term" value="P:DNA synthesis involved in DNA repair"/>
    <property type="evidence" value="ECO:0007669"/>
    <property type="project" value="TreeGrafter"/>
</dbReference>
<proteinExistence type="inferred from homology"/>
<dbReference type="GO" id="GO:0003677">
    <property type="term" value="F:DNA binding"/>
    <property type="evidence" value="ECO:0007669"/>
    <property type="project" value="InterPro"/>
</dbReference>
<evidence type="ECO:0000313" key="10">
    <source>
        <dbReference type="Proteomes" id="UP000190423"/>
    </source>
</evidence>
<evidence type="ECO:0000256" key="3">
    <source>
        <dbReference type="ARBA" id="ARBA00020776"/>
    </source>
</evidence>
<dbReference type="Gene3D" id="1.10.8.60">
    <property type="match status" value="1"/>
</dbReference>
<comment type="similarity">
    <text evidence="2">Belongs to the AAA ATPase family. RarA/MGS1/WRNIP1 subfamily.</text>
</comment>
<sequence length="879" mass="98802">MSNDSLFSASSSMREPLASRMRPRNLDEYIGQDHIVGKGRLLRRAIAADQLTSVIFYGPPGSGKTTLARVIANHTKSNFITLNAVLTGVADIRNAIKQAEDYFNLYSRRTILFVDEVHRWNKSQQDALLPWVENGTIILIGATTENPFFEVNKALVSRSRVFQLKALTKQDLEKAASQALNDTERGYGRWKVEFESGALEHLVDTANGDARSLLNALELAVETTPEKWNPNANPPVPALGSTIFISKEAAEESIQKKVVLYDRDGDYHYDIISAFIKSLRGRDPDAAMYWLARMVRAGEDPHFIFRRMLISSCEDTGLADPSAISVVNSCAQAFDRVGMPEGRYFLAHAALYLATAPKSNSSMAFFDALSSVEKEDADVPNHLRDSNRDAEGFGHGAGYLYPHAYRDHWVAQQYLPDALMGRVFYTPSTQGYEKQIRQEVLSRRELQIAALLERRVPDDDSAQTGSRNAVPEFSELKQETQKQAGLSEFGINPISEWWIAEHFKGGELKKGENLTFSPVDNLRESTLDKADKQWRSRLDSNRADVLLSVRDTMISMASLLRYHRSLVWNADDGLLLWEVARKTPEGMTCGVCRSQRGKEILEQYGRTLGDLDRPLLLFRPETENQGLLSPVKFKDLLLQFEYKGTVFDRLFFRDPFAFGESVEALAKALAFICVPHQKQKGKIFTDENEVEKEVETKSFYETDAYDGNADENADDTSVEPPLADGWCAVISQKIPSGGQHISELIKKQVLTPSSAEPYLSALEKMEQAEKSFFGDVTNPLFSWNCETIAQSFRNAGFAVESAVQTVEEKRRITLTEIRRWFDTKTSAYGTKMLEAVGAFELQKLITLLENASANTIFSWKTETAYFTVRASKTENKPDN</sequence>
<keyword evidence="5" id="KW-0547">Nucleotide-binding</keyword>
<dbReference type="InterPro" id="IPR051314">
    <property type="entry name" value="AAA_ATPase_RarA/MGS1/WRNIP1"/>
</dbReference>
<dbReference type="CDD" id="cd00009">
    <property type="entry name" value="AAA"/>
    <property type="match status" value="1"/>
</dbReference>